<protein>
    <submittedName>
        <fullName evidence="2">Uncharacterized protein</fullName>
    </submittedName>
</protein>
<gene>
    <name evidence="2" type="ORF">AFUS01_LOCUS13742</name>
</gene>
<name>A0A8J2NSU3_9HEXA</name>
<evidence type="ECO:0000256" key="1">
    <source>
        <dbReference type="SAM" id="MobiDB-lite"/>
    </source>
</evidence>
<feature type="region of interest" description="Disordered" evidence="1">
    <location>
        <begin position="1"/>
        <end position="22"/>
    </location>
</feature>
<dbReference type="Proteomes" id="UP000708208">
    <property type="component" value="Unassembled WGS sequence"/>
</dbReference>
<accession>A0A8J2NSU3</accession>
<feature type="compositionally biased region" description="Basic and acidic residues" evidence="1">
    <location>
        <begin position="1"/>
        <end position="10"/>
    </location>
</feature>
<feature type="compositionally biased region" description="Basic residues" evidence="1">
    <location>
        <begin position="99"/>
        <end position="116"/>
    </location>
</feature>
<feature type="region of interest" description="Disordered" evidence="1">
    <location>
        <begin position="75"/>
        <end position="123"/>
    </location>
</feature>
<reference evidence="2" key="1">
    <citation type="submission" date="2021-06" db="EMBL/GenBank/DDBJ databases">
        <authorList>
            <person name="Hodson N. C."/>
            <person name="Mongue J. A."/>
            <person name="Jaron S. K."/>
        </authorList>
    </citation>
    <scope>NUCLEOTIDE SEQUENCE</scope>
</reference>
<organism evidence="2 3">
    <name type="scientific">Allacma fusca</name>
    <dbReference type="NCBI Taxonomy" id="39272"/>
    <lineage>
        <taxon>Eukaryota</taxon>
        <taxon>Metazoa</taxon>
        <taxon>Ecdysozoa</taxon>
        <taxon>Arthropoda</taxon>
        <taxon>Hexapoda</taxon>
        <taxon>Collembola</taxon>
        <taxon>Symphypleona</taxon>
        <taxon>Sminthuridae</taxon>
        <taxon>Allacma</taxon>
    </lineage>
</organism>
<dbReference type="EMBL" id="CAJVCH010113300">
    <property type="protein sequence ID" value="CAG7724742.1"/>
    <property type="molecule type" value="Genomic_DNA"/>
</dbReference>
<proteinExistence type="predicted"/>
<comment type="caution">
    <text evidence="2">The sequence shown here is derived from an EMBL/GenBank/DDBJ whole genome shotgun (WGS) entry which is preliminary data.</text>
</comment>
<dbReference type="AlphaFoldDB" id="A0A8J2NSU3"/>
<sequence>MGEPSDHKTEGLQGPVSGKGVLYEGMDVDKEELLRHGEEENTGVHNPAVLIQLDEEILQEVQDISKEKIQEVHKGCNDEMLGPNSESTREGQMVETSKMKKGKQLSGCQRRKKQGRRQTERQS</sequence>
<keyword evidence="3" id="KW-1185">Reference proteome</keyword>
<evidence type="ECO:0000313" key="2">
    <source>
        <dbReference type="EMBL" id="CAG7724742.1"/>
    </source>
</evidence>
<evidence type="ECO:0000313" key="3">
    <source>
        <dbReference type="Proteomes" id="UP000708208"/>
    </source>
</evidence>